<keyword evidence="3" id="KW-1185">Reference proteome</keyword>
<organism evidence="2 3">
    <name type="scientific">Funneliformis geosporum</name>
    <dbReference type="NCBI Taxonomy" id="1117311"/>
    <lineage>
        <taxon>Eukaryota</taxon>
        <taxon>Fungi</taxon>
        <taxon>Fungi incertae sedis</taxon>
        <taxon>Mucoromycota</taxon>
        <taxon>Glomeromycotina</taxon>
        <taxon>Glomeromycetes</taxon>
        <taxon>Glomerales</taxon>
        <taxon>Glomeraceae</taxon>
        <taxon>Funneliformis</taxon>
    </lineage>
</organism>
<sequence length="275" mass="31450">DMSSANMTFNPDHDTSEEEKCAVIDEFSIGKKITESFEEDVKLVESDIPNIIKNEDMKIIDEIDKLTPEIIEYNQNIKLINKDKKIVTTIRRTIITYAENLNGLKLPVSEFDFNNAFLNMLIKRFLDKQNLKMDRLAKSVTFGDSVNSLKAIIGLKSGGLPVAHHKKVIENQIDLSIVIRDVLYNFFKTNSNASENDLYHTYILDCKATNVLHLGRLSQINMPNTMKTLTILKGFYTLISDINESKRKNEHYNQSEPFGVSSEGPINKKDKKRED</sequence>
<feature type="non-terminal residue" evidence="2">
    <location>
        <position position="275"/>
    </location>
</feature>
<accession>A0A9W4WRN0</accession>
<dbReference type="AlphaFoldDB" id="A0A9W4WRN0"/>
<evidence type="ECO:0000256" key="1">
    <source>
        <dbReference type="SAM" id="MobiDB-lite"/>
    </source>
</evidence>
<proteinExistence type="predicted"/>
<dbReference type="OrthoDB" id="2422612at2759"/>
<comment type="caution">
    <text evidence="2">The sequence shown here is derived from an EMBL/GenBank/DDBJ whole genome shotgun (WGS) entry which is preliminary data.</text>
</comment>
<feature type="compositionally biased region" description="Basic and acidic residues" evidence="1">
    <location>
        <begin position="266"/>
        <end position="275"/>
    </location>
</feature>
<feature type="region of interest" description="Disordered" evidence="1">
    <location>
        <begin position="249"/>
        <end position="275"/>
    </location>
</feature>
<dbReference type="Proteomes" id="UP001153678">
    <property type="component" value="Unassembled WGS sequence"/>
</dbReference>
<evidence type="ECO:0000313" key="2">
    <source>
        <dbReference type="EMBL" id="CAI2166977.1"/>
    </source>
</evidence>
<reference evidence="2" key="1">
    <citation type="submission" date="2022-08" db="EMBL/GenBank/DDBJ databases">
        <authorList>
            <person name="Kallberg Y."/>
            <person name="Tangrot J."/>
            <person name="Rosling A."/>
        </authorList>
    </citation>
    <scope>NUCLEOTIDE SEQUENCE</scope>
    <source>
        <strain evidence="2">Wild A</strain>
    </source>
</reference>
<protein>
    <submittedName>
        <fullName evidence="2">531_t:CDS:1</fullName>
    </submittedName>
</protein>
<dbReference type="EMBL" id="CAMKVN010000349">
    <property type="protein sequence ID" value="CAI2166977.1"/>
    <property type="molecule type" value="Genomic_DNA"/>
</dbReference>
<evidence type="ECO:0000313" key="3">
    <source>
        <dbReference type="Proteomes" id="UP001153678"/>
    </source>
</evidence>
<name>A0A9W4WRN0_9GLOM</name>
<gene>
    <name evidence="2" type="ORF">FWILDA_LOCUS2841</name>
</gene>